<sequence>MGEQEMGQSNRHGSRTVKNDKPTLGRVVRRDPRPIAAKVTHFVRPRRGGAACLKRRIFMNNPRDANNDAVIRHAPGRCSVGFGDLIRAPTKGRLINFGRCDFPNETLTNGFGMSCKTRESSAKKFVCSERSRARTPRKLGISQRFYPEKVTYLLSFYIPLNVNDWGHSNVGPRL</sequence>
<feature type="compositionally biased region" description="Polar residues" evidence="1">
    <location>
        <begin position="1"/>
        <end position="11"/>
    </location>
</feature>
<reference evidence="2 3" key="1">
    <citation type="journal article" date="2019" name="Commun. Biol.">
        <title>The bagworm genome reveals a unique fibroin gene that provides high tensile strength.</title>
        <authorList>
            <person name="Kono N."/>
            <person name="Nakamura H."/>
            <person name="Ohtoshi R."/>
            <person name="Tomita M."/>
            <person name="Numata K."/>
            <person name="Arakawa K."/>
        </authorList>
    </citation>
    <scope>NUCLEOTIDE SEQUENCE [LARGE SCALE GENOMIC DNA]</scope>
</reference>
<gene>
    <name evidence="2" type="ORF">EVAR_31299_1</name>
</gene>
<protein>
    <submittedName>
        <fullName evidence="2">Uncharacterized protein</fullName>
    </submittedName>
</protein>
<feature type="region of interest" description="Disordered" evidence="1">
    <location>
        <begin position="1"/>
        <end position="25"/>
    </location>
</feature>
<organism evidence="2 3">
    <name type="scientific">Eumeta variegata</name>
    <name type="common">Bagworm moth</name>
    <name type="synonym">Eumeta japonica</name>
    <dbReference type="NCBI Taxonomy" id="151549"/>
    <lineage>
        <taxon>Eukaryota</taxon>
        <taxon>Metazoa</taxon>
        <taxon>Ecdysozoa</taxon>
        <taxon>Arthropoda</taxon>
        <taxon>Hexapoda</taxon>
        <taxon>Insecta</taxon>
        <taxon>Pterygota</taxon>
        <taxon>Neoptera</taxon>
        <taxon>Endopterygota</taxon>
        <taxon>Lepidoptera</taxon>
        <taxon>Glossata</taxon>
        <taxon>Ditrysia</taxon>
        <taxon>Tineoidea</taxon>
        <taxon>Psychidae</taxon>
        <taxon>Oiketicinae</taxon>
        <taxon>Eumeta</taxon>
    </lineage>
</organism>
<evidence type="ECO:0000256" key="1">
    <source>
        <dbReference type="SAM" id="MobiDB-lite"/>
    </source>
</evidence>
<comment type="caution">
    <text evidence="2">The sequence shown here is derived from an EMBL/GenBank/DDBJ whole genome shotgun (WGS) entry which is preliminary data.</text>
</comment>
<name>A0A4C1VTM1_EUMVA</name>
<proteinExistence type="predicted"/>
<evidence type="ECO:0000313" key="3">
    <source>
        <dbReference type="Proteomes" id="UP000299102"/>
    </source>
</evidence>
<dbReference type="Proteomes" id="UP000299102">
    <property type="component" value="Unassembled WGS sequence"/>
</dbReference>
<keyword evidence="3" id="KW-1185">Reference proteome</keyword>
<accession>A0A4C1VTM1</accession>
<dbReference type="EMBL" id="BGZK01000394">
    <property type="protein sequence ID" value="GBP41174.1"/>
    <property type="molecule type" value="Genomic_DNA"/>
</dbReference>
<dbReference type="AlphaFoldDB" id="A0A4C1VTM1"/>
<evidence type="ECO:0000313" key="2">
    <source>
        <dbReference type="EMBL" id="GBP41174.1"/>
    </source>
</evidence>